<reference evidence="2" key="1">
    <citation type="journal article" date="2019" name="Int. J. Syst. Evol. Microbiol.">
        <title>The Global Catalogue of Microorganisms (GCM) 10K type strain sequencing project: providing services to taxonomists for standard genome sequencing and annotation.</title>
        <authorList>
            <consortium name="The Broad Institute Genomics Platform"/>
            <consortium name="The Broad Institute Genome Sequencing Center for Infectious Disease"/>
            <person name="Wu L."/>
            <person name="Ma J."/>
        </authorList>
    </citation>
    <scope>NUCLEOTIDE SEQUENCE [LARGE SCALE GENOMIC DNA]</scope>
    <source>
        <strain evidence="2">CGMCC 1.13718</strain>
    </source>
</reference>
<proteinExistence type="predicted"/>
<dbReference type="Proteomes" id="UP001595926">
    <property type="component" value="Unassembled WGS sequence"/>
</dbReference>
<comment type="caution">
    <text evidence="1">The sequence shown here is derived from an EMBL/GenBank/DDBJ whole genome shotgun (WGS) entry which is preliminary data.</text>
</comment>
<evidence type="ECO:0000313" key="2">
    <source>
        <dbReference type="Proteomes" id="UP001595926"/>
    </source>
</evidence>
<name>A0ABV9TDL0_9GAMM</name>
<accession>A0ABV9TDL0</accession>
<sequence>MTSHKGPIFNGSDYVSTDVGTTYHYKRVTLEDNSEILLEIKIENCNKDKTLCTYSTKIFNANDKLEGKYNMDYIIKNGSVHIVDKIYKQGSLLLPAKLELGKEVNLINQEEYGEVPEKLVITKEIPSIKVNNNEYKNCINIIFETVTPTESKDLKVITNQISCKNIGAVKKELAILYRVRLNRDINDNNFTLYQTYLDTLQEITHDK</sequence>
<organism evidence="1 2">
    <name type="scientific">Pseudofrancisella aestuarii</name>
    <dbReference type="NCBI Taxonomy" id="2670347"/>
    <lineage>
        <taxon>Bacteria</taxon>
        <taxon>Pseudomonadati</taxon>
        <taxon>Pseudomonadota</taxon>
        <taxon>Gammaproteobacteria</taxon>
        <taxon>Thiotrichales</taxon>
        <taxon>Francisellaceae</taxon>
        <taxon>Pseudofrancisella</taxon>
    </lineage>
</organism>
<dbReference type="EMBL" id="JBHSJH010000002">
    <property type="protein sequence ID" value="MFC4892360.1"/>
    <property type="molecule type" value="Genomic_DNA"/>
</dbReference>
<keyword evidence="2" id="KW-1185">Reference proteome</keyword>
<dbReference type="RefSeq" id="WP_119329763.1">
    <property type="nucleotide sequence ID" value="NZ_JBHSJH010000002.1"/>
</dbReference>
<evidence type="ECO:0000313" key="1">
    <source>
        <dbReference type="EMBL" id="MFC4892360.1"/>
    </source>
</evidence>
<gene>
    <name evidence="1" type="ORF">ACFPDQ_04785</name>
</gene>
<protein>
    <submittedName>
        <fullName evidence="1">Uncharacterized protein</fullName>
    </submittedName>
</protein>